<dbReference type="PANTHER" id="PTHR32060:SF30">
    <property type="entry name" value="CARBOXY-TERMINAL PROCESSING PROTEASE CTPA"/>
    <property type="match status" value="1"/>
</dbReference>
<dbReference type="GO" id="GO:0008236">
    <property type="term" value="F:serine-type peptidase activity"/>
    <property type="evidence" value="ECO:0007669"/>
    <property type="project" value="InterPro"/>
</dbReference>
<sequence>MKTIYLFLLYLTGFTSSYGQTPPADSLYSPAHLKEDLAYLQQQLYQVHANPFTELSQKQYDQLFGSIAGKLTTPLSATDFLRLVKPVIAHLGDEHAFIGPPEPSQAAQTGCSERISYQPYGKTGYINACSFDVKNTGEFTFDAISSKIDSIFKQIHTAGIQQLVIDVSNNEGGNSAVGAYLISCFYKKPYKNYQCNWKRSAEYQQLYESWGIKNELYANTPIGNIIHFDAGISTPQEVPYPFKGKVTIVVGAHTFSSAILFATLIKDNKIAPIIGQVPTNGHPNHFGEMYNTKLPNTRIALRFGVKEWIRPAGKGRETDKQLVPDVLLSAAEMTDVLKIVEKAK</sequence>
<dbReference type="GO" id="GO:0006508">
    <property type="term" value="P:proteolysis"/>
    <property type="evidence" value="ECO:0007669"/>
    <property type="project" value="InterPro"/>
</dbReference>
<dbReference type="InterPro" id="IPR029045">
    <property type="entry name" value="ClpP/crotonase-like_dom_sf"/>
</dbReference>
<keyword evidence="3" id="KW-1185">Reference proteome</keyword>
<dbReference type="KEGG" id="pseg:D3H65_05595"/>
<reference evidence="2 3" key="1">
    <citation type="submission" date="2018-09" db="EMBL/GenBank/DDBJ databases">
        <title>Genome sequencing of strain 6GH32-13.</title>
        <authorList>
            <person name="Weon H.-Y."/>
            <person name="Heo J."/>
            <person name="Kwon S.-W."/>
        </authorList>
    </citation>
    <scope>NUCLEOTIDE SEQUENCE [LARGE SCALE GENOMIC DNA]</scope>
    <source>
        <strain evidence="2 3">5GH32-13</strain>
    </source>
</reference>
<dbReference type="AlphaFoldDB" id="A0A3B7MSJ5"/>
<evidence type="ECO:0000259" key="1">
    <source>
        <dbReference type="Pfam" id="PF03572"/>
    </source>
</evidence>
<dbReference type="Proteomes" id="UP000263900">
    <property type="component" value="Chromosome"/>
</dbReference>
<dbReference type="EMBL" id="CP032157">
    <property type="protein sequence ID" value="AXY73481.1"/>
    <property type="molecule type" value="Genomic_DNA"/>
</dbReference>
<dbReference type="GO" id="GO:0007165">
    <property type="term" value="P:signal transduction"/>
    <property type="evidence" value="ECO:0007669"/>
    <property type="project" value="TreeGrafter"/>
</dbReference>
<evidence type="ECO:0000313" key="2">
    <source>
        <dbReference type="EMBL" id="AXY73481.1"/>
    </source>
</evidence>
<dbReference type="Pfam" id="PF03572">
    <property type="entry name" value="Peptidase_S41"/>
    <property type="match status" value="1"/>
</dbReference>
<gene>
    <name evidence="2" type="ORF">D3H65_05595</name>
</gene>
<name>A0A3B7MSJ5_9BACT</name>
<feature type="domain" description="Tail specific protease" evidence="1">
    <location>
        <begin position="122"/>
        <end position="326"/>
    </location>
</feature>
<dbReference type="OrthoDB" id="5480566at2"/>
<dbReference type="RefSeq" id="WP_119049319.1">
    <property type="nucleotide sequence ID" value="NZ_CP032157.1"/>
</dbReference>
<protein>
    <recommendedName>
        <fullName evidence="1">Tail specific protease domain-containing protein</fullName>
    </recommendedName>
</protein>
<dbReference type="PANTHER" id="PTHR32060">
    <property type="entry name" value="TAIL-SPECIFIC PROTEASE"/>
    <property type="match status" value="1"/>
</dbReference>
<dbReference type="GO" id="GO:0030288">
    <property type="term" value="C:outer membrane-bounded periplasmic space"/>
    <property type="evidence" value="ECO:0007669"/>
    <property type="project" value="TreeGrafter"/>
</dbReference>
<dbReference type="Gene3D" id="3.90.226.10">
    <property type="entry name" value="2-enoyl-CoA Hydratase, Chain A, domain 1"/>
    <property type="match status" value="1"/>
</dbReference>
<evidence type="ECO:0000313" key="3">
    <source>
        <dbReference type="Proteomes" id="UP000263900"/>
    </source>
</evidence>
<proteinExistence type="predicted"/>
<dbReference type="SUPFAM" id="SSF52096">
    <property type="entry name" value="ClpP/crotonase"/>
    <property type="match status" value="1"/>
</dbReference>
<dbReference type="GO" id="GO:0004175">
    <property type="term" value="F:endopeptidase activity"/>
    <property type="evidence" value="ECO:0007669"/>
    <property type="project" value="TreeGrafter"/>
</dbReference>
<accession>A0A3B7MSJ5</accession>
<dbReference type="InterPro" id="IPR005151">
    <property type="entry name" value="Tail-specific_protease"/>
</dbReference>
<organism evidence="2 3">
    <name type="scientific">Paraflavitalea soli</name>
    <dbReference type="NCBI Taxonomy" id="2315862"/>
    <lineage>
        <taxon>Bacteria</taxon>
        <taxon>Pseudomonadati</taxon>
        <taxon>Bacteroidota</taxon>
        <taxon>Chitinophagia</taxon>
        <taxon>Chitinophagales</taxon>
        <taxon>Chitinophagaceae</taxon>
        <taxon>Paraflavitalea</taxon>
    </lineage>
</organism>